<dbReference type="Proteomes" id="UP000004946">
    <property type="component" value="Chromosome"/>
</dbReference>
<sequence>MLKEYRRPLSKPIDDDHNIFSLLQDRAERDPEGDLIGYKNESGGWSYFSAQEFLDLTMMVARGLLARGVKKGDSIAILAHTRWEWTCLDNAIMSIGAVVVPIYETNSAAQVKQIINDSRVTYLMAEDESQLAKVNAIADECPTLRETFLMDTADKSESVVAVLKEFGKNKTEDDFWEAEQEVHGQDLATIVYTSGSTGAPKGIELTHSNFVFIAHSGDQAMYEIGHAPGGSRLLLFLPLTHVFARFMQYFSFCNTITLGLSHNFKTIITDFRDFEPTFILSVPRIFEKVYNAASQKAGRGFKGKVFSNSVRLAREWSQAQQEGRHLPLPKRLLHAFYNKAVYQQIMEVFGGRVQYAVSGGAPLDLDITHFFNGIGLPILEGYGMTETCAPSSVNPTSGYKIGTVGLPLEGISVGVTTERELCLKGRNICRGYHNNPDLTRQQIIDGWLHTGDLGDVDQDGFITITGRKKDLIITAGGKNVSPEVLEASVMGSPVVDQCVLVGDRKPFIAAIITLNLADANDWLKAQGAASVSSLDEAVRNPIIRAEVKRAVDKANALVSRAESIRKFEIVPDVISSENGMLTASLKIKRAVITQHYQKLIDKVIYSPQAKKEMPKKEPRKETAKRG</sequence>
<keyword evidence="3" id="KW-0276">Fatty acid metabolism</keyword>
<evidence type="ECO:0000256" key="4">
    <source>
        <dbReference type="ARBA" id="ARBA00023098"/>
    </source>
</evidence>
<proteinExistence type="inferred from homology"/>
<dbReference type="HOGENOM" id="CLU_000022_45_5_11"/>
<evidence type="ECO:0000256" key="5">
    <source>
        <dbReference type="ARBA" id="ARBA00032875"/>
    </source>
</evidence>
<evidence type="ECO:0000259" key="6">
    <source>
        <dbReference type="Pfam" id="PF00501"/>
    </source>
</evidence>
<dbReference type="PATRIC" id="fig|864564.6.peg.849"/>
<protein>
    <recommendedName>
        <fullName evidence="5">Acyl-CoA synthetase</fullName>
    </recommendedName>
</protein>
<dbReference type="PANTHER" id="PTHR43272:SF32">
    <property type="entry name" value="AMP-DEPENDENT SYNTHETASE_LIGASE DOMAIN-CONTAINING PROTEIN"/>
    <property type="match status" value="1"/>
</dbReference>
<feature type="domain" description="AMP-dependent synthetase/ligase" evidence="6">
    <location>
        <begin position="25"/>
        <end position="433"/>
    </location>
</feature>
<keyword evidence="2" id="KW-0436">Ligase</keyword>
<evidence type="ECO:0000256" key="3">
    <source>
        <dbReference type="ARBA" id="ARBA00022832"/>
    </source>
</evidence>
<dbReference type="InterPro" id="IPR042099">
    <property type="entry name" value="ANL_N_sf"/>
</dbReference>
<accession>E6JYN2</accession>
<dbReference type="SUPFAM" id="SSF56801">
    <property type="entry name" value="Acetyl-CoA synthetase-like"/>
    <property type="match status" value="1"/>
</dbReference>
<organism evidence="7 8">
    <name type="scientific">Parascardovia denticolens DSM 10105 = JCM 12538</name>
    <dbReference type="NCBI Taxonomy" id="864564"/>
    <lineage>
        <taxon>Bacteria</taxon>
        <taxon>Bacillati</taxon>
        <taxon>Actinomycetota</taxon>
        <taxon>Actinomycetes</taxon>
        <taxon>Bifidobacteriales</taxon>
        <taxon>Bifidobacteriaceae</taxon>
        <taxon>Parascardovia</taxon>
    </lineage>
</organism>
<dbReference type="eggNOG" id="COG1022">
    <property type="taxonomic scope" value="Bacteria"/>
</dbReference>
<dbReference type="GO" id="GO:0016020">
    <property type="term" value="C:membrane"/>
    <property type="evidence" value="ECO:0007669"/>
    <property type="project" value="TreeGrafter"/>
</dbReference>
<dbReference type="InterPro" id="IPR000873">
    <property type="entry name" value="AMP-dep_synth/lig_dom"/>
</dbReference>
<dbReference type="AlphaFoldDB" id="E6JYN2"/>
<dbReference type="GO" id="GO:0004467">
    <property type="term" value="F:long-chain fatty acid-CoA ligase activity"/>
    <property type="evidence" value="ECO:0007669"/>
    <property type="project" value="TreeGrafter"/>
</dbReference>
<dbReference type="PROSITE" id="PS00455">
    <property type="entry name" value="AMP_BINDING"/>
    <property type="match status" value="1"/>
</dbReference>
<comment type="caution">
    <text evidence="7">The sequence shown here is derived from an EMBL/GenBank/DDBJ whole genome shotgun (WGS) entry which is preliminary data.</text>
</comment>
<dbReference type="Pfam" id="PF00501">
    <property type="entry name" value="AMP-binding"/>
    <property type="match status" value="1"/>
</dbReference>
<dbReference type="CDD" id="cd05907">
    <property type="entry name" value="VL_LC_FACS_like"/>
    <property type="match status" value="1"/>
</dbReference>
<evidence type="ECO:0000256" key="1">
    <source>
        <dbReference type="ARBA" id="ARBA00006432"/>
    </source>
</evidence>
<keyword evidence="4" id="KW-0443">Lipid metabolism</keyword>
<dbReference type="KEGG" id="pdo:PSDT_0771"/>
<dbReference type="Gene3D" id="3.40.50.12780">
    <property type="entry name" value="N-terminal domain of ligase-like"/>
    <property type="match status" value="1"/>
</dbReference>
<comment type="similarity">
    <text evidence="1">Belongs to the ATP-dependent AMP-binding enzyme family.</text>
</comment>
<gene>
    <name evidence="7" type="ORF">HMPREF0620_0864</name>
</gene>
<reference evidence="7 8" key="1">
    <citation type="submission" date="2010-12" db="EMBL/GenBank/DDBJ databases">
        <authorList>
            <person name="Muzny D."/>
            <person name="Qin X."/>
            <person name="Buhay C."/>
            <person name="Dugan-Rocha S."/>
            <person name="Ding Y."/>
            <person name="Chen G."/>
            <person name="Hawes A."/>
            <person name="Holder M."/>
            <person name="Jhangiani S."/>
            <person name="Johnson A."/>
            <person name="Khan Z."/>
            <person name="Li Z."/>
            <person name="Liu W."/>
            <person name="Liu X."/>
            <person name="Perez L."/>
            <person name="Shen H."/>
            <person name="Wang Q."/>
            <person name="Watt J."/>
            <person name="Xi L."/>
            <person name="Xin Y."/>
            <person name="Zhou J."/>
            <person name="Deng J."/>
            <person name="Jiang H."/>
            <person name="Liu Y."/>
            <person name="Qu J."/>
            <person name="Song X.-Z."/>
            <person name="Zhang L."/>
            <person name="Villasana D."/>
            <person name="Johnson A."/>
            <person name="Liu J."/>
            <person name="Liyanage D."/>
            <person name="Lorensuhewa L."/>
            <person name="Robinson T."/>
            <person name="Song A."/>
            <person name="Song B.-B."/>
            <person name="Dinh H."/>
            <person name="Thornton R."/>
            <person name="Coyle M."/>
            <person name="Francisco L."/>
            <person name="Jackson L."/>
            <person name="Javaid M."/>
            <person name="Korchina V."/>
            <person name="Kovar C."/>
            <person name="Mata R."/>
            <person name="Mathew T."/>
            <person name="Ngo R."/>
            <person name="Nguyen L."/>
            <person name="Nguyen N."/>
            <person name="Okwuonu G."/>
            <person name="Ongeri F."/>
            <person name="Pham C."/>
            <person name="Simmons D."/>
            <person name="Wilczek-Boney K."/>
            <person name="Hale W."/>
            <person name="Jakkamsetti A."/>
            <person name="Pham P."/>
            <person name="Ruth R."/>
            <person name="San Lucas F."/>
            <person name="Warren J."/>
            <person name="Zhang J."/>
            <person name="Zhao Z."/>
            <person name="Zhou C."/>
            <person name="Zhu D."/>
            <person name="Lee S."/>
            <person name="Bess C."/>
            <person name="Blankenburg K."/>
            <person name="Forbes L."/>
            <person name="Fu Q."/>
            <person name="Gubbala S."/>
            <person name="Hirani K."/>
            <person name="Jayaseelan J.C."/>
            <person name="Lara F."/>
            <person name="Munidasa M."/>
            <person name="Palculict T."/>
            <person name="Patil S."/>
            <person name="Pu L.-L."/>
            <person name="Saada N."/>
            <person name="Tang L."/>
            <person name="Weissenberger G."/>
            <person name="Zhu Y."/>
            <person name="Hemphill L."/>
            <person name="Shang Y."/>
            <person name="Youmans B."/>
            <person name="Ayvaz T."/>
            <person name="Ross M."/>
            <person name="Santibanez J."/>
            <person name="Aqrawi P."/>
            <person name="Gross S."/>
            <person name="Joshi V."/>
            <person name="Fowler G."/>
            <person name="Nazareth L."/>
            <person name="Reid J."/>
            <person name="Worley K."/>
            <person name="Petrosino J."/>
            <person name="Highlander S."/>
            <person name="Gibbs R."/>
        </authorList>
    </citation>
    <scope>NUCLEOTIDE SEQUENCE [LARGE SCALE GENOMIC DNA]</scope>
    <source>
        <strain evidence="7 8">DSM 10105</strain>
    </source>
</reference>
<keyword evidence="8" id="KW-1185">Reference proteome</keyword>
<dbReference type="InterPro" id="IPR020845">
    <property type="entry name" value="AMP-binding_CS"/>
</dbReference>
<dbReference type="PANTHER" id="PTHR43272">
    <property type="entry name" value="LONG-CHAIN-FATTY-ACID--COA LIGASE"/>
    <property type="match status" value="1"/>
</dbReference>
<evidence type="ECO:0000313" key="8">
    <source>
        <dbReference type="Proteomes" id="UP000004946"/>
    </source>
</evidence>
<evidence type="ECO:0000313" key="7">
    <source>
        <dbReference type="EMBL" id="EFT83859.1"/>
    </source>
</evidence>
<dbReference type="RefSeq" id="WP_006289252.1">
    <property type="nucleotide sequence ID" value="NZ_AP012333.1"/>
</dbReference>
<evidence type="ECO:0000256" key="2">
    <source>
        <dbReference type="ARBA" id="ARBA00022598"/>
    </source>
</evidence>
<dbReference type="EMBL" id="AEON01000001">
    <property type="protein sequence ID" value="EFT83859.1"/>
    <property type="molecule type" value="Genomic_DNA"/>
</dbReference>
<name>E6JYN2_PARDN</name>
<dbReference type="Pfam" id="PF23562">
    <property type="entry name" value="AMP-binding_C_3"/>
    <property type="match status" value="1"/>
</dbReference>